<comment type="caution">
    <text evidence="11">The sequence shown here is derived from an EMBL/GenBank/DDBJ whole genome shotgun (WGS) entry which is preliminary data.</text>
</comment>
<keyword evidence="4 10" id="KW-0328">Glycosyltransferase</keyword>
<dbReference type="Proteomes" id="UP001432322">
    <property type="component" value="Unassembled WGS sequence"/>
</dbReference>
<dbReference type="PANTHER" id="PTHR12413:SF1">
    <property type="entry name" value="DOLICHYL PYROPHOSPHATE MAN9GLCNAC2 ALPHA-1,3-GLUCOSYLTRANSFERASE"/>
    <property type="match status" value="1"/>
</dbReference>
<feature type="transmembrane region" description="Helical" evidence="10">
    <location>
        <begin position="445"/>
        <end position="463"/>
    </location>
</feature>
<feature type="transmembrane region" description="Helical" evidence="10">
    <location>
        <begin position="380"/>
        <end position="400"/>
    </location>
</feature>
<accession>A0AAV5VDE8</accession>
<comment type="subcellular location">
    <subcellularLocation>
        <location evidence="1 10">Endoplasmic reticulum membrane</location>
        <topology evidence="1 10">Multi-pass membrane protein</topology>
    </subcellularLocation>
</comment>
<comment type="similarity">
    <text evidence="3 10">Belongs to the ALG6/ALG8 glucosyltransferase family.</text>
</comment>
<name>A0AAV5VDE8_9BILA</name>
<keyword evidence="8 10" id="KW-1133">Transmembrane helix</keyword>
<evidence type="ECO:0000256" key="9">
    <source>
        <dbReference type="ARBA" id="ARBA00023136"/>
    </source>
</evidence>
<reference evidence="11" key="1">
    <citation type="submission" date="2023-10" db="EMBL/GenBank/DDBJ databases">
        <title>Genome assembly of Pristionchus species.</title>
        <authorList>
            <person name="Yoshida K."/>
            <person name="Sommer R.J."/>
        </authorList>
    </citation>
    <scope>NUCLEOTIDE SEQUENCE</scope>
    <source>
        <strain evidence="11">RS5133</strain>
    </source>
</reference>
<evidence type="ECO:0000313" key="11">
    <source>
        <dbReference type="EMBL" id="GMT16761.1"/>
    </source>
</evidence>
<comment type="pathway">
    <text evidence="2 10">Protein modification; protein glycosylation.</text>
</comment>
<feature type="transmembrane region" description="Helical" evidence="10">
    <location>
        <begin position="156"/>
        <end position="178"/>
    </location>
</feature>
<evidence type="ECO:0000256" key="4">
    <source>
        <dbReference type="ARBA" id="ARBA00022676"/>
    </source>
</evidence>
<keyword evidence="12" id="KW-1185">Reference proteome</keyword>
<evidence type="ECO:0000256" key="3">
    <source>
        <dbReference type="ARBA" id="ARBA00008715"/>
    </source>
</evidence>
<evidence type="ECO:0000256" key="8">
    <source>
        <dbReference type="ARBA" id="ARBA00022989"/>
    </source>
</evidence>
<dbReference type="Pfam" id="PF03155">
    <property type="entry name" value="Alg6_Alg8"/>
    <property type="match status" value="1"/>
</dbReference>
<feature type="transmembrane region" description="Helical" evidence="10">
    <location>
        <begin position="249"/>
        <end position="267"/>
    </location>
</feature>
<feature type="transmembrane region" description="Helical" evidence="10">
    <location>
        <begin position="47"/>
        <end position="70"/>
    </location>
</feature>
<feature type="transmembrane region" description="Helical" evidence="10">
    <location>
        <begin position="184"/>
        <end position="204"/>
    </location>
</feature>
<gene>
    <name evidence="11" type="ORF">PFISCL1PPCAC_8058</name>
</gene>
<evidence type="ECO:0000256" key="2">
    <source>
        <dbReference type="ARBA" id="ARBA00004922"/>
    </source>
</evidence>
<evidence type="ECO:0000256" key="5">
    <source>
        <dbReference type="ARBA" id="ARBA00022679"/>
    </source>
</evidence>
<dbReference type="GO" id="GO:0005789">
    <property type="term" value="C:endoplasmic reticulum membrane"/>
    <property type="evidence" value="ECO:0007669"/>
    <property type="project" value="UniProtKB-SubCell"/>
</dbReference>
<feature type="transmembrane region" description="Helical" evidence="10">
    <location>
        <begin position="352"/>
        <end position="373"/>
    </location>
</feature>
<feature type="transmembrane region" description="Helical" evidence="10">
    <location>
        <begin position="469"/>
        <end position="488"/>
    </location>
</feature>
<evidence type="ECO:0000256" key="7">
    <source>
        <dbReference type="ARBA" id="ARBA00022824"/>
    </source>
</evidence>
<keyword evidence="6 10" id="KW-0812">Transmembrane</keyword>
<protein>
    <recommendedName>
        <fullName evidence="10">Alpha-1,3-glucosyltransferase</fullName>
        <ecNumber evidence="10">2.4.1.-</ecNumber>
    </recommendedName>
</protein>
<evidence type="ECO:0000256" key="6">
    <source>
        <dbReference type="ARBA" id="ARBA00022692"/>
    </source>
</evidence>
<dbReference type="GO" id="GO:0042281">
    <property type="term" value="F:dolichyl pyrophosphate Man9GlcNAc2 alpha-1,3-glucosyltransferase activity"/>
    <property type="evidence" value="ECO:0007669"/>
    <property type="project" value="TreeGrafter"/>
</dbReference>
<feature type="transmembrane region" description="Helical" evidence="10">
    <location>
        <begin position="500"/>
        <end position="522"/>
    </location>
</feature>
<dbReference type="EC" id="2.4.1.-" evidence="10"/>
<dbReference type="EMBL" id="BTSY01000002">
    <property type="protein sequence ID" value="GMT16761.1"/>
    <property type="molecule type" value="Genomic_DNA"/>
</dbReference>
<feature type="transmembrane region" description="Helical" evidence="10">
    <location>
        <begin position="216"/>
        <end position="243"/>
    </location>
</feature>
<evidence type="ECO:0000256" key="1">
    <source>
        <dbReference type="ARBA" id="ARBA00004477"/>
    </source>
</evidence>
<sequence>MADPPFTVNEEYVQDTTKKLQFNEFQEQPRSVQPSSMPKQAAIRDRGISVLSLTVVVLLGVVVQLVVGLGSYSGKGRPPMHGDFEAQRHWMEITHHLPVQEWYRNTSSNNLQYWGLDYPPLTAYHSKLMGWIAHRIDPSWVALSESQGIETASHKLFMRLSAVLSHLLTFTPGVVLWLSVKRPLTIHPVHEALLIVLFPGLISVDHGHFQYNSISLGLFLISVYFLVYRKTVIASIFFVLALNYKQMELYHSLPIFVYILAVSLKLYYHQTEKYIVVDFLQSAANLWTVGLTTLCTFLLMWTPLAYFGDENTAVDAIKRIFPFERGLFEDKVASVWCAFNPIGRFTDIDRSLMMKFSMTIVLFSSLPSLLILFLAPTSRFLRLTLFIVSLNFFLFSYQVHEKSILLAAVPALLLMQEMPLVVFSFLTTASCSLFSLCIKDDNERHLLLFFGYFIYAFTVLPKSEGRGRYLFLLRGLLSFFLNMLEMYGTPPTRYPHFYPYITAVYSCVCFLCDLIYLNYYLIQSYLLAGPKPKTE</sequence>
<dbReference type="InterPro" id="IPR004856">
    <property type="entry name" value="Glyco_trans_ALG6/ALG8"/>
</dbReference>
<keyword evidence="7 10" id="KW-0256">Endoplasmic reticulum</keyword>
<feature type="transmembrane region" description="Helical" evidence="10">
    <location>
        <begin position="279"/>
        <end position="301"/>
    </location>
</feature>
<dbReference type="AlphaFoldDB" id="A0AAV5VDE8"/>
<proteinExistence type="inferred from homology"/>
<organism evidence="11 12">
    <name type="scientific">Pristionchus fissidentatus</name>
    <dbReference type="NCBI Taxonomy" id="1538716"/>
    <lineage>
        <taxon>Eukaryota</taxon>
        <taxon>Metazoa</taxon>
        <taxon>Ecdysozoa</taxon>
        <taxon>Nematoda</taxon>
        <taxon>Chromadorea</taxon>
        <taxon>Rhabditida</taxon>
        <taxon>Rhabditina</taxon>
        <taxon>Diplogasteromorpha</taxon>
        <taxon>Diplogasteroidea</taxon>
        <taxon>Neodiplogasteridae</taxon>
        <taxon>Pristionchus</taxon>
    </lineage>
</organism>
<keyword evidence="9 10" id="KW-0472">Membrane</keyword>
<evidence type="ECO:0000256" key="10">
    <source>
        <dbReference type="RuleBase" id="RU363110"/>
    </source>
</evidence>
<dbReference type="PANTHER" id="PTHR12413">
    <property type="entry name" value="DOLICHYL GLYCOSYLTRANSFERASE"/>
    <property type="match status" value="1"/>
</dbReference>
<keyword evidence="5 10" id="KW-0808">Transferase</keyword>
<evidence type="ECO:0000313" key="12">
    <source>
        <dbReference type="Proteomes" id="UP001432322"/>
    </source>
</evidence>